<dbReference type="GO" id="GO:0003723">
    <property type="term" value="F:RNA binding"/>
    <property type="evidence" value="ECO:0007669"/>
    <property type="project" value="TreeGrafter"/>
</dbReference>
<evidence type="ECO:0000313" key="2">
    <source>
        <dbReference type="EMBL" id="OEH77632.1"/>
    </source>
</evidence>
<dbReference type="InterPro" id="IPR036919">
    <property type="entry name" value="Ribo_uL30_ferredoxin-like_sf"/>
</dbReference>
<reference evidence="2 3" key="1">
    <citation type="journal article" date="2016" name="BMC Genomics">
        <title>Comparative genomics reveals Cyclospora cayetanensis possesses coccidia-like metabolism and invasion components but unique surface antigens.</title>
        <authorList>
            <person name="Liu S."/>
            <person name="Wang L."/>
            <person name="Zheng H."/>
            <person name="Xu Z."/>
            <person name="Roellig D.M."/>
            <person name="Li N."/>
            <person name="Frace M.A."/>
            <person name="Tang K."/>
            <person name="Arrowood M.J."/>
            <person name="Moss D.M."/>
            <person name="Zhang L."/>
            <person name="Feng Y."/>
            <person name="Xiao L."/>
        </authorList>
    </citation>
    <scope>NUCLEOTIDE SEQUENCE [LARGE SCALE GENOMIC DNA]</scope>
    <source>
        <strain evidence="2 3">CHN_HEN01</strain>
    </source>
</reference>
<dbReference type="PANTHER" id="PTHR11524">
    <property type="entry name" value="60S RIBOSOMAL PROTEIN L7"/>
    <property type="match status" value="1"/>
</dbReference>
<dbReference type="SUPFAM" id="SSF55129">
    <property type="entry name" value="Ribosomal protein L30p/L7e"/>
    <property type="match status" value="1"/>
</dbReference>
<dbReference type="Gene3D" id="1.10.15.30">
    <property type="match status" value="1"/>
</dbReference>
<evidence type="ECO:0000256" key="1">
    <source>
        <dbReference type="SAM" id="MobiDB-lite"/>
    </source>
</evidence>
<dbReference type="VEuPathDB" id="ToxoDB:cyc_02866"/>
<keyword evidence="3" id="KW-1185">Reference proteome</keyword>
<keyword evidence="2" id="KW-0689">Ribosomal protein</keyword>
<protein>
    <submittedName>
        <fullName evidence="2">60s ribosomal protein</fullName>
    </submittedName>
</protein>
<dbReference type="GO" id="GO:0000463">
    <property type="term" value="P:maturation of LSU-rRNA from tricistronic rRNA transcript (SSU-rRNA, 5.8S rRNA, LSU-rRNA)"/>
    <property type="evidence" value="ECO:0007669"/>
    <property type="project" value="TreeGrafter"/>
</dbReference>
<proteinExistence type="predicted"/>
<dbReference type="GO" id="GO:0022625">
    <property type="term" value="C:cytosolic large ribosomal subunit"/>
    <property type="evidence" value="ECO:0007669"/>
    <property type="project" value="TreeGrafter"/>
</dbReference>
<accession>A0A1D3D2G6</accession>
<dbReference type="InterPro" id="IPR039699">
    <property type="entry name" value="Ribosomal_uL30"/>
</dbReference>
<evidence type="ECO:0000313" key="3">
    <source>
        <dbReference type="Proteomes" id="UP000095192"/>
    </source>
</evidence>
<dbReference type="Gene3D" id="3.30.1390.20">
    <property type="entry name" value="Ribosomal protein L30, ferredoxin-like fold domain"/>
    <property type="match status" value="1"/>
</dbReference>
<keyword evidence="2" id="KW-0687">Ribonucleoprotein</keyword>
<dbReference type="EMBL" id="JROU02001028">
    <property type="protein sequence ID" value="OEH77632.1"/>
    <property type="molecule type" value="Genomic_DNA"/>
</dbReference>
<dbReference type="PANTHER" id="PTHR11524:SF16">
    <property type="entry name" value="LARGE RIBOSOMAL SUBUNIT PROTEIN UL30"/>
    <property type="match status" value="1"/>
</dbReference>
<organism evidence="2 3">
    <name type="scientific">Cyclospora cayetanensis</name>
    <dbReference type="NCBI Taxonomy" id="88456"/>
    <lineage>
        <taxon>Eukaryota</taxon>
        <taxon>Sar</taxon>
        <taxon>Alveolata</taxon>
        <taxon>Apicomplexa</taxon>
        <taxon>Conoidasida</taxon>
        <taxon>Coccidia</taxon>
        <taxon>Eucoccidiorida</taxon>
        <taxon>Eimeriorina</taxon>
        <taxon>Eimeriidae</taxon>
        <taxon>Cyclospora</taxon>
    </lineage>
</organism>
<feature type="region of interest" description="Disordered" evidence="1">
    <location>
        <begin position="1"/>
        <end position="22"/>
    </location>
</feature>
<dbReference type="Proteomes" id="UP000095192">
    <property type="component" value="Unassembled WGS sequence"/>
</dbReference>
<dbReference type="InParanoid" id="A0A1D3D2G6"/>
<gene>
    <name evidence="2" type="ORF">cyc_02866</name>
</gene>
<dbReference type="VEuPathDB" id="ToxoDB:LOC34619652"/>
<sequence>MGEGVLPQSIGSPHGLSARGGGKLRGAEGGEHFLKSCFELGILVTDEACRGVCRNLHALGLSKPYSCTLIPNDETATTTLRKISPFIFYGLPSADTVRRLFLTRQVPLLLAGAVAARPRQAHAGAGAQARMQSDEGGPPVPLSNNVMIEDAFGSMGILCLEDLVEHILTCGPHFAQLMQKVGKFQLTSLKQVEGLEAKRMEYGFLGDKINIKVTQLT</sequence>
<dbReference type="GO" id="GO:0003735">
    <property type="term" value="F:structural constituent of ribosome"/>
    <property type="evidence" value="ECO:0007669"/>
    <property type="project" value="TreeGrafter"/>
</dbReference>
<name>A0A1D3D2G6_9EIME</name>
<dbReference type="AlphaFoldDB" id="A0A1D3D2G6"/>
<comment type="caution">
    <text evidence="2">The sequence shown here is derived from an EMBL/GenBank/DDBJ whole genome shotgun (WGS) entry which is preliminary data.</text>
</comment>